<dbReference type="SUPFAM" id="SSF51735">
    <property type="entry name" value="NAD(P)-binding Rossmann-fold domains"/>
    <property type="match status" value="1"/>
</dbReference>
<dbReference type="Pfam" id="PF07993">
    <property type="entry name" value="NAD_binding_4"/>
    <property type="match status" value="1"/>
</dbReference>
<name>A0ABV9Y117_9PSEU</name>
<reference evidence="3" key="1">
    <citation type="journal article" date="2019" name="Int. J. Syst. Evol. Microbiol.">
        <title>The Global Catalogue of Microorganisms (GCM) 10K type strain sequencing project: providing services to taxonomists for standard genome sequencing and annotation.</title>
        <authorList>
            <consortium name="The Broad Institute Genomics Platform"/>
            <consortium name="The Broad Institute Genome Sequencing Center for Infectious Disease"/>
            <person name="Wu L."/>
            <person name="Ma J."/>
        </authorList>
    </citation>
    <scope>NUCLEOTIDE SEQUENCE [LARGE SCALE GENOMIC DNA]</scope>
    <source>
        <strain evidence="3">KCTC 12848</strain>
    </source>
</reference>
<proteinExistence type="predicted"/>
<evidence type="ECO:0000259" key="1">
    <source>
        <dbReference type="Pfam" id="PF07993"/>
    </source>
</evidence>
<dbReference type="RefSeq" id="WP_344039770.1">
    <property type="nucleotide sequence ID" value="NZ_BAAAKE010000018.1"/>
</dbReference>
<organism evidence="2 3">
    <name type="scientific">Saccharothrix xinjiangensis</name>
    <dbReference type="NCBI Taxonomy" id="204798"/>
    <lineage>
        <taxon>Bacteria</taxon>
        <taxon>Bacillati</taxon>
        <taxon>Actinomycetota</taxon>
        <taxon>Actinomycetes</taxon>
        <taxon>Pseudonocardiales</taxon>
        <taxon>Pseudonocardiaceae</taxon>
        <taxon>Saccharothrix</taxon>
    </lineage>
</organism>
<dbReference type="EMBL" id="JBHSJB010000017">
    <property type="protein sequence ID" value="MFC5055948.1"/>
    <property type="molecule type" value="Genomic_DNA"/>
</dbReference>
<protein>
    <submittedName>
        <fullName evidence="2">SDR family oxidoreductase</fullName>
    </submittedName>
</protein>
<dbReference type="InterPro" id="IPR036291">
    <property type="entry name" value="NAD(P)-bd_dom_sf"/>
</dbReference>
<dbReference type="PANTHER" id="PTHR48079">
    <property type="entry name" value="PROTEIN YEEZ"/>
    <property type="match status" value="1"/>
</dbReference>
<dbReference type="PANTHER" id="PTHR48079:SF6">
    <property type="entry name" value="NAD(P)-BINDING DOMAIN-CONTAINING PROTEIN-RELATED"/>
    <property type="match status" value="1"/>
</dbReference>
<accession>A0ABV9Y117</accession>
<dbReference type="Gene3D" id="3.40.50.720">
    <property type="entry name" value="NAD(P)-binding Rossmann-like Domain"/>
    <property type="match status" value="1"/>
</dbReference>
<evidence type="ECO:0000313" key="2">
    <source>
        <dbReference type="EMBL" id="MFC5055948.1"/>
    </source>
</evidence>
<gene>
    <name evidence="2" type="ORF">ACFPFM_19595</name>
</gene>
<comment type="caution">
    <text evidence="2">The sequence shown here is derived from an EMBL/GenBank/DDBJ whole genome shotgun (WGS) entry which is preliminary data.</text>
</comment>
<keyword evidence="3" id="KW-1185">Reference proteome</keyword>
<dbReference type="InterPro" id="IPR051783">
    <property type="entry name" value="NAD(P)-dependent_oxidoreduct"/>
</dbReference>
<evidence type="ECO:0000313" key="3">
    <source>
        <dbReference type="Proteomes" id="UP001595833"/>
    </source>
</evidence>
<feature type="domain" description="Thioester reductase (TE)" evidence="1">
    <location>
        <begin position="5"/>
        <end position="256"/>
    </location>
</feature>
<dbReference type="InterPro" id="IPR013120">
    <property type="entry name" value="FAR_NAD-bd"/>
</dbReference>
<sequence>MSVVVTGATGFLGLRLVRELLEHTPSLTVLARPGPRSAVERITTFLRWSGLPEEELRRVPQRLEVIDADLRLPLLGLSRSAFDRLADRVDVLWHCAADITYAPGRGEVDATNVGGTRRVLDLLSAGGRRPALCYASSIGVAGAQRDGIVPARRLDGSHGFHTPYERSKFEAEGLVLDWAERHGHPVTVFRLSVLVTDRAGYPGWPEHPLRYAAHAVRTMLREVPQVMAADGSMTLHEVAEDARCNLLPVEHAARAMVGAAHLGGTPGPPRIHHVVHPLGVAATDVASALCEHVGVRVRTTAAPADAISEAERTAHAIIGAYLPWLKVSRGYEESGLAALGLSYTDRPGIDRDYLMASLR</sequence>
<dbReference type="Proteomes" id="UP001595833">
    <property type="component" value="Unassembled WGS sequence"/>
</dbReference>